<dbReference type="PANTHER" id="PTHR38030:SF2">
    <property type="entry name" value="PROTOPORPHYRINOGEN IX DEHYDROGENASE [QUINONE]"/>
    <property type="match status" value="1"/>
</dbReference>
<reference evidence="3" key="1">
    <citation type="submission" date="2022-06" db="EMBL/GenBank/DDBJ databases">
        <title>Limimaricola sediminis sp. nov., isolated from an intertidal sediment.</title>
        <authorList>
            <person name="Shao X."/>
        </authorList>
    </citation>
    <scope>NUCLEOTIDE SEQUENCE</scope>
    <source>
        <strain evidence="3">ASW11-118</strain>
    </source>
</reference>
<keyword evidence="4" id="KW-1185">Reference proteome</keyword>
<dbReference type="InterPro" id="IPR026816">
    <property type="entry name" value="Flavodoxin_dom"/>
</dbReference>
<name>A0A9X2FLZ4_9RHOB</name>
<feature type="region of interest" description="Disordered" evidence="1">
    <location>
        <begin position="179"/>
        <end position="210"/>
    </location>
</feature>
<feature type="domain" description="Flavodoxin" evidence="2">
    <location>
        <begin position="4"/>
        <end position="143"/>
    </location>
</feature>
<accession>A0A9X2FLZ4</accession>
<evidence type="ECO:0000313" key="4">
    <source>
        <dbReference type="Proteomes" id="UP001139477"/>
    </source>
</evidence>
<dbReference type="RefSeq" id="WP_253328815.1">
    <property type="nucleotide sequence ID" value="NZ_JAMYXC010000013.1"/>
</dbReference>
<organism evidence="3 4">
    <name type="scientific">Limimaricola litoreus</name>
    <dbReference type="NCBI Taxonomy" id="2955316"/>
    <lineage>
        <taxon>Bacteria</taxon>
        <taxon>Pseudomonadati</taxon>
        <taxon>Pseudomonadota</taxon>
        <taxon>Alphaproteobacteria</taxon>
        <taxon>Rhodobacterales</taxon>
        <taxon>Paracoccaceae</taxon>
        <taxon>Limimaricola</taxon>
    </lineage>
</organism>
<comment type="caution">
    <text evidence="3">The sequence shown here is derived from an EMBL/GenBank/DDBJ whole genome shotgun (WGS) entry which is preliminary data.</text>
</comment>
<dbReference type="GO" id="GO:0010181">
    <property type="term" value="F:FMN binding"/>
    <property type="evidence" value="ECO:0007669"/>
    <property type="project" value="TreeGrafter"/>
</dbReference>
<protein>
    <submittedName>
        <fullName evidence="3">Protoporphyrinogen oxidase</fullName>
    </submittedName>
</protein>
<dbReference type="AlphaFoldDB" id="A0A9X2FLZ4"/>
<dbReference type="PANTHER" id="PTHR38030">
    <property type="entry name" value="PROTOPORPHYRINOGEN IX DEHYDROGENASE [MENAQUINONE]"/>
    <property type="match status" value="1"/>
</dbReference>
<dbReference type="InterPro" id="IPR029039">
    <property type="entry name" value="Flavoprotein-like_sf"/>
</dbReference>
<evidence type="ECO:0000259" key="2">
    <source>
        <dbReference type="Pfam" id="PF12724"/>
    </source>
</evidence>
<dbReference type="Pfam" id="PF12724">
    <property type="entry name" value="Flavodoxin_5"/>
    <property type="match status" value="1"/>
</dbReference>
<feature type="compositionally biased region" description="Basic residues" evidence="1">
    <location>
        <begin position="184"/>
        <end position="196"/>
    </location>
</feature>
<dbReference type="InterPro" id="IPR052200">
    <property type="entry name" value="Protoporphyrinogen_IX_DH"/>
</dbReference>
<gene>
    <name evidence="3" type="ORF">NHG85_00655</name>
</gene>
<dbReference type="Proteomes" id="UP001139477">
    <property type="component" value="Unassembled WGS sequence"/>
</dbReference>
<dbReference type="Gene3D" id="3.40.50.360">
    <property type="match status" value="1"/>
</dbReference>
<dbReference type="EMBL" id="JAMYXC010000013">
    <property type="protein sequence ID" value="MCP1167047.1"/>
    <property type="molecule type" value="Genomic_DNA"/>
</dbReference>
<evidence type="ECO:0000313" key="3">
    <source>
        <dbReference type="EMBL" id="MCP1167047.1"/>
    </source>
</evidence>
<dbReference type="GO" id="GO:0070819">
    <property type="term" value="F:menaquinone-dependent protoporphyrinogen oxidase activity"/>
    <property type="evidence" value="ECO:0007669"/>
    <property type="project" value="TreeGrafter"/>
</dbReference>
<dbReference type="SUPFAM" id="SSF52218">
    <property type="entry name" value="Flavoproteins"/>
    <property type="match status" value="1"/>
</dbReference>
<dbReference type="GO" id="GO:0006783">
    <property type="term" value="P:heme biosynthetic process"/>
    <property type="evidence" value="ECO:0007669"/>
    <property type="project" value="TreeGrafter"/>
</dbReference>
<evidence type="ECO:0000256" key="1">
    <source>
        <dbReference type="SAM" id="MobiDB-lite"/>
    </source>
</evidence>
<proteinExistence type="predicted"/>
<sequence>MKVIIIFASIEGQTGRIARFTETRLRAAGHDVALFDAADRTARINLGGADRIILAGSVHERRHPVAFEAFLAAHRLDLEARPTLLLSVSLSAAFPEGLEEAEDYVVEMTMRTRFTPTRHALVAGAIRTSKYDYFARAVVRHVVLRGRDHDPHEEEHEFTDWGRLEQTLIRFIADEESCHPAARSTRHRGHTPRRRGWRDAGSPGRRNRCG</sequence>